<reference evidence="1 2" key="1">
    <citation type="journal article" date="2018" name="Mar. Genomics">
        <title>Complete genome sequence of Marinifilaceae bacterium strain SPP2, isolated from the Antarctic marine sediment.</title>
        <authorList>
            <person name="Watanabe M."/>
            <person name="Kojima H."/>
            <person name="Fukui M."/>
        </authorList>
    </citation>
    <scope>NUCLEOTIDE SEQUENCE [LARGE SCALE GENOMIC DNA]</scope>
    <source>
        <strain evidence="1 2">SPP2</strain>
    </source>
</reference>
<dbReference type="KEGG" id="mbas:ALGA_1505"/>
<sequence>MKRSSVQLLIILLFLFTSEYPILAQDSNTPFLHYKEFQKADSNKLFLRFENFNFVKNNEYSGDFSNGTTWIGYVATPKLVYYPSSKIRIEAGVRLHQYSGRTSYTKTQAVFSANYQASSNANLILGSLNQNNNHMLSEPMFEPEKFFTDKAESGIQFLYRTKRLNLDTWINWEQFILKGDPFQEKFTFGISNKYQLNNPSSQNNLSIPVQILFTHRGGEIDSSDGSVQTIGNFSSGLNFSRKVENSGITSWNIQALAYYVSDNSSTSEFFFTKGHAFYPQIGVNTKHSQFKVGYWNAYHFIASRGSELFQSISYSIPNSYQNRRELVTFKYFYEKKISKGIHLGGKVDLYYDLVNSNASHATAIYLRINGDFFLKKVNWN</sequence>
<gene>
    <name evidence="1" type="ORF">ALGA_1505</name>
</gene>
<dbReference type="OrthoDB" id="1111796at2"/>
<evidence type="ECO:0008006" key="3">
    <source>
        <dbReference type="Google" id="ProtNLM"/>
    </source>
</evidence>
<reference evidence="2" key="2">
    <citation type="journal article" date="2020" name="Antonie Van Leeuwenhoek">
        <title>Labilibaculum antarcticum sp. nov., a novel facultative anaerobic, psychrotorelant bacterium isolated from marine sediment of Antarctica.</title>
        <authorList>
            <person name="Watanabe M."/>
            <person name="Kojima H."/>
            <person name="Fukui M."/>
        </authorList>
    </citation>
    <scope>NUCLEOTIDE SEQUENCE [LARGE SCALE GENOMIC DNA]</scope>
    <source>
        <strain evidence="2">SPP2</strain>
    </source>
</reference>
<dbReference type="Proteomes" id="UP000218267">
    <property type="component" value="Chromosome"/>
</dbReference>
<name>A0A1Y1CKT4_9BACT</name>
<dbReference type="RefSeq" id="WP_096428762.1">
    <property type="nucleotide sequence ID" value="NZ_AP018042.1"/>
</dbReference>
<accession>A0A1Y1CKT4</accession>
<dbReference type="AlphaFoldDB" id="A0A1Y1CKT4"/>
<dbReference type="EMBL" id="AP018042">
    <property type="protein sequence ID" value="BAX79881.1"/>
    <property type="molecule type" value="Genomic_DNA"/>
</dbReference>
<protein>
    <recommendedName>
        <fullName evidence="3">Porin</fullName>
    </recommendedName>
</protein>
<proteinExistence type="predicted"/>
<organism evidence="1 2">
    <name type="scientific">Labilibaculum antarcticum</name>
    <dbReference type="NCBI Taxonomy" id="1717717"/>
    <lineage>
        <taxon>Bacteria</taxon>
        <taxon>Pseudomonadati</taxon>
        <taxon>Bacteroidota</taxon>
        <taxon>Bacteroidia</taxon>
        <taxon>Marinilabiliales</taxon>
        <taxon>Marinifilaceae</taxon>
        <taxon>Labilibaculum</taxon>
    </lineage>
</organism>
<evidence type="ECO:0000313" key="2">
    <source>
        <dbReference type="Proteomes" id="UP000218267"/>
    </source>
</evidence>
<evidence type="ECO:0000313" key="1">
    <source>
        <dbReference type="EMBL" id="BAX79881.1"/>
    </source>
</evidence>
<keyword evidence="2" id="KW-1185">Reference proteome</keyword>